<sequence length="81" mass="8847">MQQISDYLFMGSIILLILTLLFKGVGSKGSSNSIGNIDLAIHENHGNDLKSQDSIIKSIFKSVFVWISILGILVSIILSKI</sequence>
<name>A0A197ZVM3_9BACL</name>
<comment type="caution">
    <text evidence="2">The sequence shown here is derived from an EMBL/GenBank/DDBJ whole genome shotgun (WGS) entry which is preliminary data.</text>
</comment>
<reference evidence="2 3" key="1">
    <citation type="submission" date="2016-05" db="EMBL/GenBank/DDBJ databases">
        <title>Paenibacillus sp. 1ZS3-15 nov., isolated from the rhizosphere soil.</title>
        <authorList>
            <person name="Zhang X.X."/>
            <person name="Zhang J."/>
        </authorList>
    </citation>
    <scope>NUCLEOTIDE SEQUENCE [LARGE SCALE GENOMIC DNA]</scope>
    <source>
        <strain evidence="2 3">1ZS3-15</strain>
    </source>
</reference>
<keyword evidence="1" id="KW-0812">Transmembrane</keyword>
<organism evidence="2 3">
    <name type="scientific">Paenibacillus oryzisoli</name>
    <dbReference type="NCBI Taxonomy" id="1850517"/>
    <lineage>
        <taxon>Bacteria</taxon>
        <taxon>Bacillati</taxon>
        <taxon>Bacillota</taxon>
        <taxon>Bacilli</taxon>
        <taxon>Bacillales</taxon>
        <taxon>Paenibacillaceae</taxon>
        <taxon>Paenibacillus</taxon>
    </lineage>
</organism>
<keyword evidence="1" id="KW-1133">Transmembrane helix</keyword>
<feature type="transmembrane region" description="Helical" evidence="1">
    <location>
        <begin position="7"/>
        <end position="26"/>
    </location>
</feature>
<keyword evidence="3" id="KW-1185">Reference proteome</keyword>
<accession>A0A197ZVM3</accession>
<evidence type="ECO:0000313" key="2">
    <source>
        <dbReference type="EMBL" id="OAS13259.1"/>
    </source>
</evidence>
<keyword evidence="1" id="KW-0472">Membrane</keyword>
<feature type="transmembrane region" description="Helical" evidence="1">
    <location>
        <begin position="59"/>
        <end position="78"/>
    </location>
</feature>
<evidence type="ECO:0000256" key="1">
    <source>
        <dbReference type="SAM" id="Phobius"/>
    </source>
</evidence>
<dbReference type="Proteomes" id="UP000078454">
    <property type="component" value="Unassembled WGS sequence"/>
</dbReference>
<gene>
    <name evidence="2" type="ORF">A8708_10685</name>
</gene>
<protein>
    <submittedName>
        <fullName evidence="2">Uncharacterized protein</fullName>
    </submittedName>
</protein>
<dbReference type="AlphaFoldDB" id="A0A197ZVM3"/>
<dbReference type="EMBL" id="LYPB01000095">
    <property type="protein sequence ID" value="OAS13259.1"/>
    <property type="molecule type" value="Genomic_DNA"/>
</dbReference>
<proteinExistence type="predicted"/>
<evidence type="ECO:0000313" key="3">
    <source>
        <dbReference type="Proteomes" id="UP000078454"/>
    </source>
</evidence>